<dbReference type="Proteomes" id="UP000002139">
    <property type="component" value="Chromosome"/>
</dbReference>
<gene>
    <name evidence="1" type="ordered locus">sce5584</name>
</gene>
<dbReference type="KEGG" id="scl:sce5584"/>
<proteinExistence type="predicted"/>
<sequence>MLEYLPMSQYTREDLLRRFARSDDPEIEARRQWILQALLAESPEVKEQLIEKGIEQGIEKGQLTAARAALRKVLARRGLALSALHEAQIDACSELATLDRWLDQAVMATSADDALV</sequence>
<organism evidence="1 2">
    <name type="scientific">Sorangium cellulosum (strain So ce56)</name>
    <name type="common">Polyangium cellulosum (strain So ce56)</name>
    <dbReference type="NCBI Taxonomy" id="448385"/>
    <lineage>
        <taxon>Bacteria</taxon>
        <taxon>Pseudomonadati</taxon>
        <taxon>Myxococcota</taxon>
        <taxon>Polyangia</taxon>
        <taxon>Polyangiales</taxon>
        <taxon>Polyangiaceae</taxon>
        <taxon>Sorangium</taxon>
    </lineage>
</organism>
<evidence type="ECO:0000313" key="2">
    <source>
        <dbReference type="Proteomes" id="UP000002139"/>
    </source>
</evidence>
<reference evidence="1 2" key="1">
    <citation type="journal article" date="2007" name="Nat. Biotechnol.">
        <title>Complete genome sequence of the myxobacterium Sorangium cellulosum.</title>
        <authorList>
            <person name="Schneiker S."/>
            <person name="Perlova O."/>
            <person name="Kaiser O."/>
            <person name="Gerth K."/>
            <person name="Alici A."/>
            <person name="Altmeyer M.O."/>
            <person name="Bartels D."/>
            <person name="Bekel T."/>
            <person name="Beyer S."/>
            <person name="Bode E."/>
            <person name="Bode H.B."/>
            <person name="Bolten C.J."/>
            <person name="Choudhuri J.V."/>
            <person name="Doss S."/>
            <person name="Elnakady Y.A."/>
            <person name="Frank B."/>
            <person name="Gaigalat L."/>
            <person name="Goesmann A."/>
            <person name="Groeger C."/>
            <person name="Gross F."/>
            <person name="Jelsbak L."/>
            <person name="Jelsbak L."/>
            <person name="Kalinowski J."/>
            <person name="Kegler C."/>
            <person name="Knauber T."/>
            <person name="Konietzny S."/>
            <person name="Kopp M."/>
            <person name="Krause L."/>
            <person name="Krug D."/>
            <person name="Linke B."/>
            <person name="Mahmud T."/>
            <person name="Martinez-Arias R."/>
            <person name="McHardy A.C."/>
            <person name="Merai M."/>
            <person name="Meyer F."/>
            <person name="Mormann S."/>
            <person name="Munoz-Dorado J."/>
            <person name="Perez J."/>
            <person name="Pradella S."/>
            <person name="Rachid S."/>
            <person name="Raddatz G."/>
            <person name="Rosenau F."/>
            <person name="Rueckert C."/>
            <person name="Sasse F."/>
            <person name="Scharfe M."/>
            <person name="Schuster S.C."/>
            <person name="Suen G."/>
            <person name="Treuner-Lange A."/>
            <person name="Velicer G.J."/>
            <person name="Vorholter F.-J."/>
            <person name="Weissman K.J."/>
            <person name="Welch R.D."/>
            <person name="Wenzel S.C."/>
            <person name="Whitworth D.E."/>
            <person name="Wilhelm S."/>
            <person name="Wittmann C."/>
            <person name="Bloecker H."/>
            <person name="Puehler A."/>
            <person name="Mueller R."/>
        </authorList>
    </citation>
    <scope>NUCLEOTIDE SEQUENCE [LARGE SCALE GENOMIC DNA]</scope>
    <source>
        <strain evidence="2">So ce56</strain>
    </source>
</reference>
<name>A9G3C6_SORC5</name>
<protein>
    <submittedName>
        <fullName evidence="1">Uncharacterized protein</fullName>
    </submittedName>
</protein>
<dbReference type="HOGENOM" id="CLU_2095268_0_0_7"/>
<accession>A9G3C6</accession>
<keyword evidence="2" id="KW-1185">Reference proteome</keyword>
<dbReference type="AlphaFoldDB" id="A9G3C6"/>
<evidence type="ECO:0000313" key="1">
    <source>
        <dbReference type="EMBL" id="CAN95747.1"/>
    </source>
</evidence>
<dbReference type="EMBL" id="AM746676">
    <property type="protein sequence ID" value="CAN95747.1"/>
    <property type="molecule type" value="Genomic_DNA"/>
</dbReference>